<protein>
    <submittedName>
        <fullName evidence="4">Zn-dependent amino-or carboxypeptidase, M28 family</fullName>
    </submittedName>
</protein>
<feature type="domain" description="Peptidase M28" evidence="3">
    <location>
        <begin position="246"/>
        <end position="452"/>
    </location>
</feature>
<dbReference type="InterPro" id="IPR007484">
    <property type="entry name" value="Peptidase_M28"/>
</dbReference>
<keyword evidence="4" id="KW-0121">Carboxypeptidase</keyword>
<dbReference type="GO" id="GO:0008235">
    <property type="term" value="F:metalloexopeptidase activity"/>
    <property type="evidence" value="ECO:0007669"/>
    <property type="project" value="InterPro"/>
</dbReference>
<dbReference type="PANTHER" id="PTHR12147:SF26">
    <property type="entry name" value="PEPTIDASE M28 DOMAIN-CONTAINING PROTEIN"/>
    <property type="match status" value="1"/>
</dbReference>
<dbReference type="EMBL" id="FNJB01000007">
    <property type="protein sequence ID" value="SDP25522.1"/>
    <property type="molecule type" value="Genomic_DNA"/>
</dbReference>
<sequence length="493" mass="51043">MSRSRVLRGAALAIAACLGMTVLPAGAQAAEPDGPALAKRLTSKVTLDAMNRHLIAFQRISDQTGGRRAPGTPGHEASVDYVVGKLTAAGYDVTTQQFPIPYSEALVERLTVGGTPVKMHMALYTPDTPKGGITGPLAVLPESATPGCAASDFAGANYAGTIALIRRGGCPFAVKQQNAAKAGAIGVIFANNIDGWLRGNLTSPDQAVIPSGGVSQVDGVALRAKAGQTVNLELKVLNEQRTSRTVIAQTKTGRADNVVVAGGHLDSVVEGAGINSNATGSAALLETALQLGGSPKVSNAVRFVFFGAWEFGIIGSPYYVSHLSFEEQLDIALYLNFDAIGSPNAGYFIYDGDTGPYGSGHIKASFVDYLTTRGVPVETTPLNHRSDQLAFLSVGIPSGGLYTGTIGAKSAAQAQKWGGTAGVWFDACYHEACDNLGNVDRVALDRNADAMAWVTASYAVSTEGVNGVPPRSERAGLRSVSRASAMAVAADSI</sequence>
<feature type="domain" description="PA" evidence="2">
    <location>
        <begin position="133"/>
        <end position="222"/>
    </location>
</feature>
<dbReference type="RefSeq" id="WP_091378086.1">
    <property type="nucleotide sequence ID" value="NZ_FNDV01000004.1"/>
</dbReference>
<evidence type="ECO:0000259" key="2">
    <source>
        <dbReference type="Pfam" id="PF02225"/>
    </source>
</evidence>
<accession>A0A1H0R7J8</accession>
<dbReference type="Gene3D" id="3.50.30.30">
    <property type="match status" value="1"/>
</dbReference>
<dbReference type="GO" id="GO:0004180">
    <property type="term" value="F:carboxypeptidase activity"/>
    <property type="evidence" value="ECO:0007669"/>
    <property type="project" value="UniProtKB-KW"/>
</dbReference>
<dbReference type="InterPro" id="IPR046450">
    <property type="entry name" value="PA_dom_sf"/>
</dbReference>
<evidence type="ECO:0000313" key="5">
    <source>
        <dbReference type="Proteomes" id="UP000199651"/>
    </source>
</evidence>
<keyword evidence="4" id="KW-0378">Hydrolase</keyword>
<keyword evidence="1" id="KW-0732">Signal</keyword>
<dbReference type="PANTHER" id="PTHR12147">
    <property type="entry name" value="METALLOPEPTIDASE M28 FAMILY MEMBER"/>
    <property type="match status" value="1"/>
</dbReference>
<reference evidence="5" key="1">
    <citation type="submission" date="2016-10" db="EMBL/GenBank/DDBJ databases">
        <authorList>
            <person name="Varghese N."/>
            <person name="Submissions S."/>
        </authorList>
    </citation>
    <scope>NUCLEOTIDE SEQUENCE [LARGE SCALE GENOMIC DNA]</scope>
    <source>
        <strain evidence="5">IBRC-M 10655</strain>
    </source>
</reference>
<feature type="signal peptide" evidence="1">
    <location>
        <begin position="1"/>
        <end position="29"/>
    </location>
</feature>
<name>A0A1H0R7J8_9PSEU</name>
<dbReference type="Gene3D" id="3.40.630.10">
    <property type="entry name" value="Zn peptidases"/>
    <property type="match status" value="1"/>
</dbReference>
<dbReference type="InterPro" id="IPR045175">
    <property type="entry name" value="M28_fam"/>
</dbReference>
<dbReference type="GO" id="GO:0006508">
    <property type="term" value="P:proteolysis"/>
    <property type="evidence" value="ECO:0007669"/>
    <property type="project" value="InterPro"/>
</dbReference>
<dbReference type="Pfam" id="PF04389">
    <property type="entry name" value="Peptidase_M28"/>
    <property type="match status" value="1"/>
</dbReference>
<dbReference type="Proteomes" id="UP000199651">
    <property type="component" value="Unassembled WGS sequence"/>
</dbReference>
<dbReference type="STRING" id="504798.SAMN05421871_104338"/>
<dbReference type="Pfam" id="PF02225">
    <property type="entry name" value="PA"/>
    <property type="match status" value="1"/>
</dbReference>
<dbReference type="InterPro" id="IPR003137">
    <property type="entry name" value="PA_domain"/>
</dbReference>
<gene>
    <name evidence="4" type="ORF">SAMN05192558_107339</name>
</gene>
<organism evidence="4 5">
    <name type="scientific">Actinokineospora alba</name>
    <dbReference type="NCBI Taxonomy" id="504798"/>
    <lineage>
        <taxon>Bacteria</taxon>
        <taxon>Bacillati</taxon>
        <taxon>Actinomycetota</taxon>
        <taxon>Actinomycetes</taxon>
        <taxon>Pseudonocardiales</taxon>
        <taxon>Pseudonocardiaceae</taxon>
        <taxon>Actinokineospora</taxon>
    </lineage>
</organism>
<evidence type="ECO:0000259" key="3">
    <source>
        <dbReference type="Pfam" id="PF04389"/>
    </source>
</evidence>
<keyword evidence="5" id="KW-1185">Reference proteome</keyword>
<proteinExistence type="predicted"/>
<feature type="chain" id="PRO_5011575360" evidence="1">
    <location>
        <begin position="30"/>
        <end position="493"/>
    </location>
</feature>
<dbReference type="SUPFAM" id="SSF52025">
    <property type="entry name" value="PA domain"/>
    <property type="match status" value="1"/>
</dbReference>
<dbReference type="AlphaFoldDB" id="A0A1H0R7J8"/>
<dbReference type="SUPFAM" id="SSF53187">
    <property type="entry name" value="Zn-dependent exopeptidases"/>
    <property type="match status" value="1"/>
</dbReference>
<dbReference type="OrthoDB" id="345880at2"/>
<keyword evidence="4" id="KW-0645">Protease</keyword>
<evidence type="ECO:0000256" key="1">
    <source>
        <dbReference type="SAM" id="SignalP"/>
    </source>
</evidence>
<evidence type="ECO:0000313" key="4">
    <source>
        <dbReference type="EMBL" id="SDP25522.1"/>
    </source>
</evidence>